<keyword evidence="1" id="KW-0472">Membrane</keyword>
<feature type="transmembrane region" description="Helical" evidence="1">
    <location>
        <begin position="97"/>
        <end position="118"/>
    </location>
</feature>
<evidence type="ECO:0000313" key="2">
    <source>
        <dbReference type="EMBL" id="RXK51896.1"/>
    </source>
</evidence>
<dbReference type="AlphaFoldDB" id="A0A498L1N6"/>
<dbReference type="OrthoDB" id="385809at2157"/>
<gene>
    <name evidence="2" type="ORF">EAF64_04485</name>
</gene>
<accession>A0A498L1N6</accession>
<evidence type="ECO:0000313" key="3">
    <source>
        <dbReference type="Proteomes" id="UP000289691"/>
    </source>
</evidence>
<keyword evidence="3" id="KW-1185">Reference proteome</keyword>
<dbReference type="EMBL" id="RDFA01000001">
    <property type="protein sequence ID" value="RXK51896.1"/>
    <property type="molecule type" value="Genomic_DNA"/>
</dbReference>
<feature type="transmembrane region" description="Helical" evidence="1">
    <location>
        <begin position="46"/>
        <end position="64"/>
    </location>
</feature>
<comment type="caution">
    <text evidence="2">The sequence shown here is derived from an EMBL/GenBank/DDBJ whole genome shotgun (WGS) entry which is preliminary data.</text>
</comment>
<dbReference type="RefSeq" id="WP_129067750.1">
    <property type="nucleotide sequence ID" value="NZ_RDFA01000001.1"/>
</dbReference>
<feature type="transmembrane region" description="Helical" evidence="1">
    <location>
        <begin position="71"/>
        <end position="91"/>
    </location>
</feature>
<protein>
    <submittedName>
        <fullName evidence="2">Uncharacterized protein</fullName>
    </submittedName>
</protein>
<proteinExistence type="predicted"/>
<reference evidence="2 3" key="1">
    <citation type="submission" date="2019-01" db="EMBL/GenBank/DDBJ databases">
        <title>Halorientalis sp. F13-25 a new haloarchaeum isolated from hypersaline water.</title>
        <authorList>
            <person name="Ana D.-V."/>
            <person name="Cristina S.-P."/>
            <person name="Antonio V."/>
        </authorList>
    </citation>
    <scope>NUCLEOTIDE SEQUENCE [LARGE SCALE GENOMIC DNA]</scope>
    <source>
        <strain evidence="2 3">F13-25</strain>
    </source>
</reference>
<organism evidence="2 3">
    <name type="scientific">Halorientalis pallida</name>
    <dbReference type="NCBI Taxonomy" id="2479928"/>
    <lineage>
        <taxon>Archaea</taxon>
        <taxon>Methanobacteriati</taxon>
        <taxon>Methanobacteriota</taxon>
        <taxon>Stenosarchaea group</taxon>
        <taxon>Halobacteria</taxon>
        <taxon>Halobacteriales</taxon>
        <taxon>Haloarculaceae</taxon>
        <taxon>Halorientalis</taxon>
    </lineage>
</organism>
<name>A0A498L1N6_9EURY</name>
<dbReference type="Proteomes" id="UP000289691">
    <property type="component" value="Unassembled WGS sequence"/>
</dbReference>
<evidence type="ECO:0000256" key="1">
    <source>
        <dbReference type="SAM" id="Phobius"/>
    </source>
</evidence>
<sequence length="136" mass="13802">MADQRPESADVLVLASGTAIALGALVVVAAGSATQPTVGSVGLHRLGQVLFVAGFALGSGYHHVLGHEVQAVGFACLSVAWALLFVDWLLVPLLDGVFFALLIGVLALGGALVVLGIIGDARRLDEIGPTGRVPGR</sequence>
<keyword evidence="1" id="KW-0812">Transmembrane</keyword>
<keyword evidence="1" id="KW-1133">Transmembrane helix</keyword>
<feature type="transmembrane region" description="Helical" evidence="1">
    <location>
        <begin position="12"/>
        <end position="34"/>
    </location>
</feature>